<dbReference type="AlphaFoldDB" id="M1PBL2"/>
<dbReference type="PATRIC" id="fig|1167006.5.peg.657"/>
<keyword evidence="4" id="KW-0464">Manganese</keyword>
<feature type="binding site" evidence="4">
    <location>
        <position position="208"/>
    </location>
    <ligand>
        <name>Mn(2+)</name>
        <dbReference type="ChEBI" id="CHEBI:29035"/>
        <label>1</label>
    </ligand>
</feature>
<dbReference type="HOGENOM" id="CLU_039478_0_2_7"/>
<keyword evidence="3 5" id="KW-0378">Hydrolase</keyword>
<dbReference type="STRING" id="1167006.UWK_00574"/>
<feature type="binding site" evidence="4">
    <location>
        <position position="132"/>
    </location>
    <ligand>
        <name>Mn(2+)</name>
        <dbReference type="ChEBI" id="CHEBI:29035"/>
        <label>1</label>
    </ligand>
</feature>
<dbReference type="GO" id="GO:0046872">
    <property type="term" value="F:metal ion binding"/>
    <property type="evidence" value="ECO:0007669"/>
    <property type="project" value="UniProtKB-KW"/>
</dbReference>
<reference evidence="7" key="1">
    <citation type="journal article" date="2013" name="Stand. Genomic Sci.">
        <title>Complete genome sequence of Desulfocapsa sulfexigens, a marine deltaproteobacterium specialized in disproportionating inorganic sulfur compounds.</title>
        <authorList>
            <person name="Finster K.W."/>
            <person name="Kjeldsen K.U."/>
            <person name="Kube M."/>
            <person name="Reinhardt R."/>
            <person name="Mussmann M."/>
            <person name="Amann R."/>
            <person name="Schreiber L."/>
        </authorList>
    </citation>
    <scope>NUCLEOTIDE SEQUENCE [LARGE SCALE GENOMIC DNA]</scope>
    <source>
        <strain evidence="7">DSM 10523 / SB164P1</strain>
    </source>
</reference>
<dbReference type="Gene3D" id="3.40.800.10">
    <property type="entry name" value="Ureohydrolase domain"/>
    <property type="match status" value="1"/>
</dbReference>
<dbReference type="InterPro" id="IPR006035">
    <property type="entry name" value="Ureohydrolase"/>
</dbReference>
<feature type="binding site" evidence="4">
    <location>
        <position position="210"/>
    </location>
    <ligand>
        <name>Mn(2+)</name>
        <dbReference type="ChEBI" id="CHEBI:29035"/>
        <label>1</label>
    </ligand>
</feature>
<dbReference type="InterPro" id="IPR020855">
    <property type="entry name" value="Ureohydrolase_Mn_BS"/>
</dbReference>
<organism evidence="6 7">
    <name type="scientific">Desulfocapsa sulfexigens (strain DSM 10523 / SB164P1)</name>
    <dbReference type="NCBI Taxonomy" id="1167006"/>
    <lineage>
        <taxon>Bacteria</taxon>
        <taxon>Pseudomonadati</taxon>
        <taxon>Thermodesulfobacteriota</taxon>
        <taxon>Desulfobulbia</taxon>
        <taxon>Desulfobulbales</taxon>
        <taxon>Desulfocapsaceae</taxon>
        <taxon>Desulfocapsa</taxon>
    </lineage>
</organism>
<accession>M1PBL2</accession>
<name>M1PBL2_DESSD</name>
<evidence type="ECO:0000256" key="3">
    <source>
        <dbReference type="ARBA" id="ARBA00022801"/>
    </source>
</evidence>
<dbReference type="PROSITE" id="PS01053">
    <property type="entry name" value="ARGINASE_1"/>
    <property type="match status" value="1"/>
</dbReference>
<gene>
    <name evidence="6" type="ordered locus">UWK_00574</name>
</gene>
<evidence type="ECO:0000256" key="5">
    <source>
        <dbReference type="RuleBase" id="RU003684"/>
    </source>
</evidence>
<dbReference type="CDD" id="cd11593">
    <property type="entry name" value="Agmatinase-like_2"/>
    <property type="match status" value="1"/>
</dbReference>
<comment type="cofactor">
    <cofactor evidence="4">
        <name>Mn(2+)</name>
        <dbReference type="ChEBI" id="CHEBI:29035"/>
    </cofactor>
    <text evidence="4">Binds 2 manganese ions per subunit.</text>
</comment>
<feature type="binding site" evidence="4">
    <location>
        <position position="130"/>
    </location>
    <ligand>
        <name>Mn(2+)</name>
        <dbReference type="ChEBI" id="CHEBI:29035"/>
        <label>1</label>
    </ligand>
</feature>
<keyword evidence="2 4" id="KW-0479">Metal-binding</keyword>
<evidence type="ECO:0000256" key="2">
    <source>
        <dbReference type="ARBA" id="ARBA00022723"/>
    </source>
</evidence>
<protein>
    <submittedName>
        <fullName evidence="6">Agmatinase</fullName>
    </submittedName>
</protein>
<dbReference type="NCBIfam" id="TIGR01230">
    <property type="entry name" value="agmatinase"/>
    <property type="match status" value="1"/>
</dbReference>
<dbReference type="InterPro" id="IPR023696">
    <property type="entry name" value="Ureohydrolase_dom_sf"/>
</dbReference>
<proteinExistence type="inferred from homology"/>
<dbReference type="KEGG" id="dsf:UWK_00574"/>
<sequence length="285" mass="31605">MKFADMPDQYRDYASSKVVILPIPYDGTSTWMKGADRGPQAILDASFHLELYDIETGTEVYRHGICTLDPVSCPKDPGEMVAELRQHALPLFRDNKLVVGLGGEHSITVGLLQAAQARYPNLSVLQLDAHTDLRDSYMGSPYNHACVMARANEICPVVQVGIRSMDIEEMDSIEPDRLVLAHDLHRHGINAATNALDQLTDTVYLTIDLDVLDPSCMPSTGTPEPGGIDWYMLNQIIQYVASEKKIVGMDVVELLPRKHNQAPDFLAAKLIYRSLSMILTDSLNP</sequence>
<keyword evidence="7" id="KW-1185">Reference proteome</keyword>
<dbReference type="SUPFAM" id="SSF52768">
    <property type="entry name" value="Arginase/deacetylase"/>
    <property type="match status" value="1"/>
</dbReference>
<evidence type="ECO:0000313" key="6">
    <source>
        <dbReference type="EMBL" id="AGF77155.1"/>
    </source>
</evidence>
<evidence type="ECO:0000256" key="1">
    <source>
        <dbReference type="ARBA" id="ARBA00009227"/>
    </source>
</evidence>
<dbReference type="PANTHER" id="PTHR11358">
    <property type="entry name" value="ARGINASE/AGMATINASE"/>
    <property type="match status" value="1"/>
</dbReference>
<dbReference type="Proteomes" id="UP000011721">
    <property type="component" value="Chromosome"/>
</dbReference>
<comment type="similarity">
    <text evidence="1">Belongs to the arginase family. Agmatinase subfamily.</text>
</comment>
<dbReference type="GO" id="GO:0033389">
    <property type="term" value="P:putrescine biosynthetic process from arginine, via agmatine"/>
    <property type="evidence" value="ECO:0007669"/>
    <property type="project" value="TreeGrafter"/>
</dbReference>
<dbReference type="EMBL" id="CP003985">
    <property type="protein sequence ID" value="AGF77155.1"/>
    <property type="molecule type" value="Genomic_DNA"/>
</dbReference>
<feature type="binding site" evidence="4">
    <location>
        <position position="128"/>
    </location>
    <ligand>
        <name>Mn(2+)</name>
        <dbReference type="ChEBI" id="CHEBI:29035"/>
        <label>1</label>
    </ligand>
</feature>
<dbReference type="Pfam" id="PF00491">
    <property type="entry name" value="Arginase"/>
    <property type="match status" value="1"/>
</dbReference>
<dbReference type="PIRSF" id="PIRSF036979">
    <property type="entry name" value="Arginase"/>
    <property type="match status" value="1"/>
</dbReference>
<evidence type="ECO:0000313" key="7">
    <source>
        <dbReference type="Proteomes" id="UP000011721"/>
    </source>
</evidence>
<dbReference type="PANTHER" id="PTHR11358:SF26">
    <property type="entry name" value="GUANIDINO ACID HYDROLASE, MITOCHONDRIAL"/>
    <property type="match status" value="1"/>
</dbReference>
<dbReference type="PROSITE" id="PS51409">
    <property type="entry name" value="ARGINASE_2"/>
    <property type="match status" value="1"/>
</dbReference>
<dbReference type="RefSeq" id="WP_015402853.1">
    <property type="nucleotide sequence ID" value="NC_020304.1"/>
</dbReference>
<dbReference type="eggNOG" id="COG0010">
    <property type="taxonomic scope" value="Bacteria"/>
</dbReference>
<dbReference type="InterPro" id="IPR005925">
    <property type="entry name" value="Agmatinase-rel"/>
</dbReference>
<feature type="binding site" evidence="4">
    <location>
        <position position="105"/>
    </location>
    <ligand>
        <name>Mn(2+)</name>
        <dbReference type="ChEBI" id="CHEBI:29035"/>
        <label>1</label>
    </ligand>
</feature>
<evidence type="ECO:0000256" key="4">
    <source>
        <dbReference type="PIRSR" id="PIRSR036979-1"/>
    </source>
</evidence>
<dbReference type="GO" id="GO:0008783">
    <property type="term" value="F:agmatinase activity"/>
    <property type="evidence" value="ECO:0007669"/>
    <property type="project" value="TreeGrafter"/>
</dbReference>